<keyword evidence="2" id="KW-0256">Endoplasmic reticulum</keyword>
<gene>
    <name evidence="7" type="ORF">BCR33DRAFT_787204</name>
</gene>
<evidence type="ECO:0000256" key="2">
    <source>
        <dbReference type="ARBA" id="ARBA00022824"/>
    </source>
</evidence>
<evidence type="ECO:0000256" key="6">
    <source>
        <dbReference type="SAM" id="Phobius"/>
    </source>
</evidence>
<keyword evidence="3 6" id="KW-1133">Transmembrane helix</keyword>
<sequence>MFTLPIGVYFGTIDAVFNGESLYSAICAVVAANVVLIAYVIVAFMEDQGDAPSVAAPAKVVETKKDK</sequence>
<keyword evidence="8" id="KW-1185">Reference proteome</keyword>
<dbReference type="InterPro" id="IPR019013">
    <property type="entry name" value="Vma21"/>
</dbReference>
<keyword evidence="4 6" id="KW-0472">Membrane</keyword>
<accession>A0A1Y2C3V0</accession>
<evidence type="ECO:0008006" key="9">
    <source>
        <dbReference type="Google" id="ProtNLM"/>
    </source>
</evidence>
<comment type="caution">
    <text evidence="7">The sequence shown here is derived from an EMBL/GenBank/DDBJ whole genome shotgun (WGS) entry which is preliminary data.</text>
</comment>
<dbReference type="GO" id="GO:0031410">
    <property type="term" value="C:cytoplasmic vesicle"/>
    <property type="evidence" value="ECO:0007669"/>
    <property type="project" value="UniProtKB-KW"/>
</dbReference>
<evidence type="ECO:0000313" key="7">
    <source>
        <dbReference type="EMBL" id="ORY40975.1"/>
    </source>
</evidence>
<feature type="transmembrane region" description="Helical" evidence="6">
    <location>
        <begin position="22"/>
        <end position="44"/>
    </location>
</feature>
<keyword evidence="1 6" id="KW-0812">Transmembrane</keyword>
<name>A0A1Y2C3V0_9FUNG</name>
<dbReference type="Pfam" id="PF09446">
    <property type="entry name" value="VMA21"/>
    <property type="match status" value="1"/>
</dbReference>
<dbReference type="GO" id="GO:0070072">
    <property type="term" value="P:vacuolar proton-transporting V-type ATPase complex assembly"/>
    <property type="evidence" value="ECO:0007669"/>
    <property type="project" value="InterPro"/>
</dbReference>
<reference evidence="7 8" key="1">
    <citation type="submission" date="2016-07" db="EMBL/GenBank/DDBJ databases">
        <title>Pervasive Adenine N6-methylation of Active Genes in Fungi.</title>
        <authorList>
            <consortium name="DOE Joint Genome Institute"/>
            <person name="Mondo S.J."/>
            <person name="Dannebaum R.O."/>
            <person name="Kuo R.C."/>
            <person name="Labutti K."/>
            <person name="Haridas S."/>
            <person name="Kuo A."/>
            <person name="Salamov A."/>
            <person name="Ahrendt S.R."/>
            <person name="Lipzen A."/>
            <person name="Sullivan W."/>
            <person name="Andreopoulos W.B."/>
            <person name="Clum A."/>
            <person name="Lindquist E."/>
            <person name="Daum C."/>
            <person name="Ramamoorthy G.K."/>
            <person name="Gryganskyi A."/>
            <person name="Culley D."/>
            <person name="Magnuson J.K."/>
            <person name="James T.Y."/>
            <person name="O'Malley M.A."/>
            <person name="Stajich J.E."/>
            <person name="Spatafora J.W."/>
            <person name="Visel A."/>
            <person name="Grigoriev I.V."/>
        </authorList>
    </citation>
    <scope>NUCLEOTIDE SEQUENCE [LARGE SCALE GENOMIC DNA]</scope>
    <source>
        <strain evidence="7 8">JEL800</strain>
    </source>
</reference>
<evidence type="ECO:0000256" key="5">
    <source>
        <dbReference type="ARBA" id="ARBA00023329"/>
    </source>
</evidence>
<dbReference type="OrthoDB" id="160405at2759"/>
<dbReference type="STRING" id="329046.A0A1Y2C3V0"/>
<evidence type="ECO:0000256" key="3">
    <source>
        <dbReference type="ARBA" id="ARBA00022989"/>
    </source>
</evidence>
<proteinExistence type="predicted"/>
<organism evidence="7 8">
    <name type="scientific">Rhizoclosmatium globosum</name>
    <dbReference type="NCBI Taxonomy" id="329046"/>
    <lineage>
        <taxon>Eukaryota</taxon>
        <taxon>Fungi</taxon>
        <taxon>Fungi incertae sedis</taxon>
        <taxon>Chytridiomycota</taxon>
        <taxon>Chytridiomycota incertae sedis</taxon>
        <taxon>Chytridiomycetes</taxon>
        <taxon>Chytridiales</taxon>
        <taxon>Chytriomycetaceae</taxon>
        <taxon>Rhizoclosmatium</taxon>
    </lineage>
</organism>
<evidence type="ECO:0000313" key="8">
    <source>
        <dbReference type="Proteomes" id="UP000193642"/>
    </source>
</evidence>
<keyword evidence="5" id="KW-0968">Cytoplasmic vesicle</keyword>
<evidence type="ECO:0000256" key="1">
    <source>
        <dbReference type="ARBA" id="ARBA00022692"/>
    </source>
</evidence>
<dbReference type="EMBL" id="MCGO01000033">
    <property type="protein sequence ID" value="ORY40975.1"/>
    <property type="molecule type" value="Genomic_DNA"/>
</dbReference>
<evidence type="ECO:0000256" key="4">
    <source>
        <dbReference type="ARBA" id="ARBA00023136"/>
    </source>
</evidence>
<dbReference type="AlphaFoldDB" id="A0A1Y2C3V0"/>
<protein>
    <recommendedName>
        <fullName evidence="9">Vacuolar ATPase assembly integral membrane protein VMA21</fullName>
    </recommendedName>
</protein>
<dbReference type="Proteomes" id="UP000193642">
    <property type="component" value="Unassembled WGS sequence"/>
</dbReference>